<dbReference type="AlphaFoldDB" id="A0A2R6P007"/>
<keyword evidence="3" id="KW-1185">Reference proteome</keyword>
<dbReference type="Proteomes" id="UP000186601">
    <property type="component" value="Unassembled WGS sequence"/>
</dbReference>
<accession>A0A2R6P007</accession>
<comment type="caution">
    <text evidence="2">The sequence shown here is derived from an EMBL/GenBank/DDBJ whole genome shotgun (WGS) entry which is preliminary data.</text>
</comment>
<dbReference type="EMBL" id="MLYV02000605">
    <property type="protein sequence ID" value="PSR81868.1"/>
    <property type="molecule type" value="Genomic_DNA"/>
</dbReference>
<sequence length="88" mass="10043">MSTEEPSAKKPKRSYKEYQDEDPSRVECRIRGRAQTELGMALDHLRLMKKRNEWVIGAFNEHESKRVAVESDALKSSCDCTQRGATGN</sequence>
<reference evidence="2 3" key="1">
    <citation type="submission" date="2018-02" db="EMBL/GenBank/DDBJ databases">
        <title>Genome sequence of the basidiomycete white-rot fungus Phlebia centrifuga.</title>
        <authorList>
            <person name="Granchi Z."/>
            <person name="Peng M."/>
            <person name="de Vries R.P."/>
            <person name="Hilden K."/>
            <person name="Makela M.R."/>
            <person name="Grigoriev I."/>
            <person name="Riley R."/>
        </authorList>
    </citation>
    <scope>NUCLEOTIDE SEQUENCE [LARGE SCALE GENOMIC DNA]</scope>
    <source>
        <strain evidence="2 3">FBCC195</strain>
    </source>
</reference>
<feature type="compositionally biased region" description="Basic and acidic residues" evidence="1">
    <location>
        <begin position="14"/>
        <end position="24"/>
    </location>
</feature>
<gene>
    <name evidence="2" type="ORF">PHLCEN_2v6240</name>
</gene>
<organism evidence="2 3">
    <name type="scientific">Hermanssonia centrifuga</name>
    <dbReference type="NCBI Taxonomy" id="98765"/>
    <lineage>
        <taxon>Eukaryota</taxon>
        <taxon>Fungi</taxon>
        <taxon>Dikarya</taxon>
        <taxon>Basidiomycota</taxon>
        <taxon>Agaricomycotina</taxon>
        <taxon>Agaricomycetes</taxon>
        <taxon>Polyporales</taxon>
        <taxon>Meruliaceae</taxon>
        <taxon>Hermanssonia</taxon>
    </lineage>
</organism>
<name>A0A2R6P007_9APHY</name>
<evidence type="ECO:0000313" key="3">
    <source>
        <dbReference type="Proteomes" id="UP000186601"/>
    </source>
</evidence>
<evidence type="ECO:0000313" key="2">
    <source>
        <dbReference type="EMBL" id="PSR81868.1"/>
    </source>
</evidence>
<evidence type="ECO:0000256" key="1">
    <source>
        <dbReference type="SAM" id="MobiDB-lite"/>
    </source>
</evidence>
<proteinExistence type="predicted"/>
<protein>
    <submittedName>
        <fullName evidence="2">Uncharacterized protein</fullName>
    </submittedName>
</protein>
<feature type="region of interest" description="Disordered" evidence="1">
    <location>
        <begin position="1"/>
        <end position="24"/>
    </location>
</feature>